<feature type="compositionally biased region" description="Basic and acidic residues" evidence="10">
    <location>
        <begin position="85"/>
        <end position="94"/>
    </location>
</feature>
<evidence type="ECO:0000256" key="1">
    <source>
        <dbReference type="ARBA" id="ARBA00007094"/>
    </source>
</evidence>
<feature type="compositionally biased region" description="Basic and acidic residues" evidence="10">
    <location>
        <begin position="360"/>
        <end position="379"/>
    </location>
</feature>
<organism evidence="12 13">
    <name type="scientific">Chaetomium globosum (strain ATCC 6205 / CBS 148.51 / DSM 1962 / NBRC 6347 / NRRL 1970)</name>
    <name type="common">Soil fungus</name>
    <dbReference type="NCBI Taxonomy" id="306901"/>
    <lineage>
        <taxon>Eukaryota</taxon>
        <taxon>Fungi</taxon>
        <taxon>Dikarya</taxon>
        <taxon>Ascomycota</taxon>
        <taxon>Pezizomycotina</taxon>
        <taxon>Sordariomycetes</taxon>
        <taxon>Sordariomycetidae</taxon>
        <taxon>Sordariales</taxon>
        <taxon>Chaetomiaceae</taxon>
        <taxon>Chaetomium</taxon>
    </lineage>
</organism>
<evidence type="ECO:0000259" key="11">
    <source>
        <dbReference type="PROSITE" id="PS00486"/>
    </source>
</evidence>
<dbReference type="PROSITE" id="PS00486">
    <property type="entry name" value="DNA_MISMATCH_REPAIR_2"/>
    <property type="match status" value="1"/>
</dbReference>
<feature type="compositionally biased region" description="Polar residues" evidence="10">
    <location>
        <begin position="338"/>
        <end position="359"/>
    </location>
</feature>
<evidence type="ECO:0000256" key="2">
    <source>
        <dbReference type="ARBA" id="ARBA00022151"/>
    </source>
</evidence>
<feature type="domain" description="DNA mismatch repair proteins mutS family" evidence="11">
    <location>
        <begin position="1206"/>
        <end position="1222"/>
    </location>
</feature>
<dbReference type="Proteomes" id="UP000001056">
    <property type="component" value="Unassembled WGS sequence"/>
</dbReference>
<dbReference type="VEuPathDB" id="FungiDB:CHGG_01227"/>
<comment type="subunit">
    <text evidence="7">Heterodimer consisting of MSH2-MSH3 (MutS beta). Forms a ternary complex with MutL alpha (MLH1-PMS1).</text>
</comment>
<evidence type="ECO:0000256" key="9">
    <source>
        <dbReference type="ARBA" id="ARBA00073774"/>
    </source>
</evidence>
<feature type="region of interest" description="Disordered" evidence="10">
    <location>
        <begin position="1"/>
        <end position="221"/>
    </location>
</feature>
<evidence type="ECO:0000256" key="5">
    <source>
        <dbReference type="ARBA" id="ARBA00023125"/>
    </source>
</evidence>
<feature type="compositionally biased region" description="Polar residues" evidence="10">
    <location>
        <begin position="483"/>
        <end position="494"/>
    </location>
</feature>
<dbReference type="SMART" id="SM00533">
    <property type="entry name" value="MUTSd"/>
    <property type="match status" value="1"/>
</dbReference>
<keyword evidence="4" id="KW-0067">ATP-binding</keyword>
<dbReference type="GeneID" id="4388178"/>
<feature type="compositionally biased region" description="Acidic residues" evidence="10">
    <location>
        <begin position="1503"/>
        <end position="1512"/>
    </location>
</feature>
<dbReference type="HOGENOM" id="CLU_003492_0_0_1"/>
<keyword evidence="6" id="KW-0469">Meiosis</keyword>
<evidence type="ECO:0000313" key="13">
    <source>
        <dbReference type="Proteomes" id="UP000001056"/>
    </source>
</evidence>
<feature type="compositionally biased region" description="Polar residues" evidence="10">
    <location>
        <begin position="1476"/>
        <end position="1489"/>
    </location>
</feature>
<feature type="compositionally biased region" description="Polar residues" evidence="10">
    <location>
        <begin position="41"/>
        <end position="56"/>
    </location>
</feature>
<evidence type="ECO:0000256" key="10">
    <source>
        <dbReference type="SAM" id="MobiDB-lite"/>
    </source>
</evidence>
<proteinExistence type="inferred from homology"/>
<keyword evidence="3" id="KW-0547">Nucleotide-binding</keyword>
<dbReference type="GO" id="GO:0030983">
    <property type="term" value="F:mismatched DNA binding"/>
    <property type="evidence" value="ECO:0007669"/>
    <property type="project" value="InterPro"/>
</dbReference>
<evidence type="ECO:0000256" key="6">
    <source>
        <dbReference type="ARBA" id="ARBA00023254"/>
    </source>
</evidence>
<dbReference type="InParanoid" id="Q2HEX7"/>
<dbReference type="GO" id="GO:0140664">
    <property type="term" value="F:ATP-dependent DNA damage sensor activity"/>
    <property type="evidence" value="ECO:0007669"/>
    <property type="project" value="InterPro"/>
</dbReference>
<dbReference type="RefSeq" id="XP_001220448.1">
    <property type="nucleotide sequence ID" value="XM_001220447.1"/>
</dbReference>
<feature type="compositionally biased region" description="Polar residues" evidence="10">
    <location>
        <begin position="1444"/>
        <end position="1460"/>
    </location>
</feature>
<dbReference type="EMBL" id="CH408029">
    <property type="protein sequence ID" value="EAQ92992.1"/>
    <property type="molecule type" value="Genomic_DNA"/>
</dbReference>
<dbReference type="Pfam" id="PF00488">
    <property type="entry name" value="MutS_V"/>
    <property type="match status" value="1"/>
</dbReference>
<dbReference type="InterPro" id="IPR000432">
    <property type="entry name" value="DNA_mismatch_repair_MutS_C"/>
</dbReference>
<feature type="region of interest" description="Disordered" evidence="10">
    <location>
        <begin position="526"/>
        <end position="580"/>
    </location>
</feature>
<evidence type="ECO:0000256" key="4">
    <source>
        <dbReference type="ARBA" id="ARBA00022840"/>
    </source>
</evidence>
<evidence type="ECO:0000256" key="3">
    <source>
        <dbReference type="ARBA" id="ARBA00022741"/>
    </source>
</evidence>
<evidence type="ECO:0000256" key="8">
    <source>
        <dbReference type="ARBA" id="ARBA00029792"/>
    </source>
</evidence>
<dbReference type="CDD" id="cd03243">
    <property type="entry name" value="ABC_MutS_homologs"/>
    <property type="match status" value="1"/>
</dbReference>
<keyword evidence="13" id="KW-1185">Reference proteome</keyword>
<dbReference type="SMART" id="SM00534">
    <property type="entry name" value="MUTSac"/>
    <property type="match status" value="1"/>
</dbReference>
<dbReference type="GO" id="GO:0005634">
    <property type="term" value="C:nucleus"/>
    <property type="evidence" value="ECO:0007669"/>
    <property type="project" value="TreeGrafter"/>
</dbReference>
<dbReference type="GO" id="GO:0005524">
    <property type="term" value="F:ATP binding"/>
    <property type="evidence" value="ECO:0007669"/>
    <property type="project" value="UniProtKB-KW"/>
</dbReference>
<accession>Q2HEX7</accession>
<feature type="region of interest" description="Disordered" evidence="10">
    <location>
        <begin position="256"/>
        <end position="309"/>
    </location>
</feature>
<dbReference type="Gene3D" id="1.10.1420.10">
    <property type="match status" value="1"/>
</dbReference>
<dbReference type="FunFam" id="3.40.50.300:FF:000870">
    <property type="entry name" value="MutS protein homolog 4"/>
    <property type="match status" value="1"/>
</dbReference>
<feature type="compositionally biased region" description="Polar residues" evidence="10">
    <location>
        <begin position="427"/>
        <end position="440"/>
    </location>
</feature>
<feature type="region of interest" description="Disordered" evidence="10">
    <location>
        <begin position="1345"/>
        <end position="1375"/>
    </location>
</feature>
<dbReference type="Gene3D" id="3.40.50.300">
    <property type="entry name" value="P-loop containing nucleotide triphosphate hydrolases"/>
    <property type="match status" value="1"/>
</dbReference>
<feature type="compositionally biased region" description="Polar residues" evidence="10">
    <location>
        <begin position="556"/>
        <end position="575"/>
    </location>
</feature>
<dbReference type="SUPFAM" id="SSF48334">
    <property type="entry name" value="DNA repair protein MutS, domain III"/>
    <property type="match status" value="1"/>
</dbReference>
<comment type="similarity">
    <text evidence="1">Belongs to the DNA mismatch repair MutS family. MSH3 subfamily.</text>
</comment>
<feature type="compositionally biased region" description="Polar residues" evidence="10">
    <location>
        <begin position="73"/>
        <end position="84"/>
    </location>
</feature>
<dbReference type="InterPro" id="IPR027417">
    <property type="entry name" value="P-loop_NTPase"/>
</dbReference>
<dbReference type="InterPro" id="IPR007696">
    <property type="entry name" value="DNA_mismatch_repair_MutS_core"/>
</dbReference>
<keyword evidence="5" id="KW-0238">DNA-binding</keyword>
<dbReference type="InterPro" id="IPR036187">
    <property type="entry name" value="DNA_mismatch_repair_MutS_sf"/>
</dbReference>
<feature type="compositionally biased region" description="Polar residues" evidence="10">
    <location>
        <begin position="1352"/>
        <end position="1365"/>
    </location>
</feature>
<dbReference type="GO" id="GO:0007131">
    <property type="term" value="P:reciprocal meiotic recombination"/>
    <property type="evidence" value="ECO:0007669"/>
    <property type="project" value="TreeGrafter"/>
</dbReference>
<feature type="compositionally biased region" description="Acidic residues" evidence="10">
    <location>
        <begin position="540"/>
        <end position="551"/>
    </location>
</feature>
<dbReference type="GO" id="GO:0006298">
    <property type="term" value="P:mismatch repair"/>
    <property type="evidence" value="ECO:0007669"/>
    <property type="project" value="InterPro"/>
</dbReference>
<sequence length="1605" mass="177620">MAGEDHKKGLPMGGHLRAPVSDSAAPATGIEDRQHHLRTARASQTTHNRGSSTSRFSRPETDFLRRRAMSGAMRNTTAESTSEIHSARPSDRLSRHNLASQGGKFEPILPNPFAQNSMPRDVSRFVRYDGTGNMGGIQPSRERSSDQADRHPANAEDRVNSPYIYPENTGYASSSSQDIHIRAAHDSSPVGDPMGSRRAMSPSDNSFGSSPPASIGDPTSWLLPRPFRHEVELPFVGETSYEDTDETEADCELSSLSSTRSFSQGNGKLRAITPSSLGRGEPNTPAIRSPYSRRGELGPEPRQVSTSSPFYDVVNANPLHPAFSMSTRNSMASSSGSFTDSQLSSPSPQSGFTGSNQQQYHDESRDDTQSRIYREDHRPLSRNSDTGSLWDRQPTLSRTRPASPGLWRAPDNTNSECGYGPSVISGPVTQTLTPNTSPYLRQTARVVAYKSTSKTTGPPFRGRARGEPGEQWRPPAGIYRPSFDSSAQHRQQDSSILSPLLRPAAPQHALQSTMDVDDDHTRPIQNRAETETPSILDFDFSSDSEPDAENIDDSHNLGTGSPQQGNQEQNPQLGTDPTDETDRVVCAISESRSSDMIGVAVINITIGEVDLFRIVNDDKYQRLAETLWRASTWPQIFVVLKTAVDQHKHWNESEGLKLVDRFAWRADIKAIRQDLDRNFYVSCAFSAVMAYVEEETDVVFRDNSLRIRYRQPADTMGLDRSTITSLELFQNIRNSKGSSSTLFGLLNNTLTPQGRRMIRSALFQPSTNRDLITERHEAVEELSSNEGLFTEVRASLKRLFHIDVERFIPWLRIALQEGVSLIQGRHQMSTPSHEELQEAEKDLTHILMVKAYLGGVQSIRETLEAAGCTSKLCNWVLEKCRRENIAPIAGFIEEAIEQDAIYSKAPIDIRNNRMWAVKAEPNSVLEGSRQMYRDRTNEMHQYVEELNKTFQEHLGTVPQLRLAGDNHYYLRFQWSDVERELTRGRTTSEDGRPARMHQRRPQLLGGVAIANGIRRKHHYDCQTLELIQRSSQIQRHADIVTTQCDTLIIGLKKSLLQHAEALLAVNEAITVLDMLCSFAHLATTQNYVRPTISDNLVLKGARHPVVEARKENFVPNDVYLGDQGARFQVVTGGNMSGKSTFIRTVALIQIMAQIGSFVPATYAAIPLCDRLFTRLSTEDKPENNLGTFGVEMTEMNMILRRVTDNSLVIIDELGRGTSTKEGLSIALAMSEELIKKGCRVFFATHFTELARILNTTKQVSVLNVHVVGESSKAGDTTQISLPHTIAPGPVKNEDYGLDLSRRFLPERVVDNAEQVSMDDPALASYVKKLQTEFTIRMNIAADDDAAEGSGTRDVQSAANLPTLSKPSEEELEGWKKKCDAAENRVMHSNMAQADDKKRPFPAGEGSESLSKRARTEHAAPSTTSQPTPINRSSMIDDLRRGACTPTTRAATPSSLRTGSSDPPVDSIMHDAPTADHTPTTQAYNPNPNENRQRAVPISSGSNYDEEMPDADSPDVALLPPGSAQRPAAGAYAGLVQPLEQFQPLRDWYAREQAADSSSGAAREERVGGGGGLDRARLATQEFLRGLREHGEEGGQVEGEEMEMEL</sequence>
<dbReference type="SUPFAM" id="SSF52540">
    <property type="entry name" value="P-loop containing nucleoside triphosphate hydrolases"/>
    <property type="match status" value="1"/>
</dbReference>
<feature type="compositionally biased region" description="Polar residues" evidence="10">
    <location>
        <begin position="202"/>
        <end position="212"/>
    </location>
</feature>
<dbReference type="OrthoDB" id="276261at2759"/>
<dbReference type="STRING" id="306901.Q2HEX7"/>
<feature type="region of interest" description="Disordered" evidence="10">
    <location>
        <begin position="1389"/>
        <end position="1513"/>
    </location>
</feature>
<protein>
    <recommendedName>
        <fullName evidence="2 9">DNA mismatch repair protein MSH3</fullName>
    </recommendedName>
    <alternativeName>
        <fullName evidence="2 9">DNA mismatch repair protein MSH3</fullName>
    </alternativeName>
    <alternativeName>
        <fullName evidence="8">MutS protein homolog 3</fullName>
    </alternativeName>
</protein>
<feature type="compositionally biased region" description="Polar residues" evidence="10">
    <location>
        <begin position="1420"/>
        <end position="1433"/>
    </location>
</feature>
<reference evidence="13" key="1">
    <citation type="journal article" date="2015" name="Genome Announc.">
        <title>Draft genome sequence of the cellulolytic fungus Chaetomium globosum.</title>
        <authorList>
            <person name="Cuomo C.A."/>
            <person name="Untereiner W.A."/>
            <person name="Ma L.-J."/>
            <person name="Grabherr M."/>
            <person name="Birren B.W."/>
        </authorList>
    </citation>
    <scope>NUCLEOTIDE SEQUENCE [LARGE SCALE GENOMIC DNA]</scope>
    <source>
        <strain evidence="13">ATCC 6205 / CBS 148.51 / DSM 1962 / NBRC 6347 / NRRL 1970</strain>
    </source>
</reference>
<dbReference type="eggNOG" id="KOG0220">
    <property type="taxonomic scope" value="Eukaryota"/>
</dbReference>
<dbReference type="OMA" id="KCRRENI"/>
<feature type="compositionally biased region" description="Basic and acidic residues" evidence="10">
    <location>
        <begin position="140"/>
        <end position="159"/>
    </location>
</feature>
<evidence type="ECO:0000256" key="7">
    <source>
        <dbReference type="ARBA" id="ARBA00025902"/>
    </source>
</evidence>
<dbReference type="Pfam" id="PF05192">
    <property type="entry name" value="MutS_III"/>
    <property type="match status" value="1"/>
</dbReference>
<dbReference type="InterPro" id="IPR045076">
    <property type="entry name" value="MutS"/>
</dbReference>
<feature type="compositionally biased region" description="Basic and acidic residues" evidence="10">
    <location>
        <begin position="1366"/>
        <end position="1375"/>
    </location>
</feature>
<feature type="region of interest" description="Disordered" evidence="10">
    <location>
        <begin position="1552"/>
        <end position="1575"/>
    </location>
</feature>
<dbReference type="PANTHER" id="PTHR11361">
    <property type="entry name" value="DNA MISMATCH REPAIR PROTEIN MUTS FAMILY MEMBER"/>
    <property type="match status" value="1"/>
</dbReference>
<dbReference type="PANTHER" id="PTHR11361:SF21">
    <property type="entry name" value="MUTS PROTEIN HOMOLOG 4"/>
    <property type="match status" value="1"/>
</dbReference>
<evidence type="ECO:0000313" key="12">
    <source>
        <dbReference type="EMBL" id="EAQ92992.1"/>
    </source>
</evidence>
<gene>
    <name evidence="12" type="ORF">CHGG_01227</name>
</gene>
<feature type="region of interest" description="Disordered" evidence="10">
    <location>
        <begin position="325"/>
        <end position="494"/>
    </location>
</feature>
<feature type="compositionally biased region" description="Low complexity" evidence="10">
    <location>
        <begin position="325"/>
        <end position="337"/>
    </location>
</feature>
<name>Q2HEX7_CHAGB</name>